<gene>
    <name evidence="1" type="ORF">NTEN_LOCUS21997</name>
</gene>
<dbReference type="EMBL" id="CADCXU010032267">
    <property type="protein sequence ID" value="CAB0018088.1"/>
    <property type="molecule type" value="Genomic_DNA"/>
</dbReference>
<keyword evidence="2" id="KW-1185">Reference proteome</keyword>
<evidence type="ECO:0000313" key="1">
    <source>
        <dbReference type="EMBL" id="CAB0018088.1"/>
    </source>
</evidence>
<dbReference type="Proteomes" id="UP000479000">
    <property type="component" value="Unassembled WGS sequence"/>
</dbReference>
<name>A0A6H5HMW1_9HEMI</name>
<dbReference type="AlphaFoldDB" id="A0A6H5HMW1"/>
<protein>
    <submittedName>
        <fullName evidence="1">Uncharacterized protein</fullName>
    </submittedName>
</protein>
<accession>A0A6H5HMW1</accession>
<evidence type="ECO:0000313" key="2">
    <source>
        <dbReference type="Proteomes" id="UP000479000"/>
    </source>
</evidence>
<proteinExistence type="predicted"/>
<feature type="non-terminal residue" evidence="1">
    <location>
        <position position="1"/>
    </location>
</feature>
<reference evidence="1 2" key="1">
    <citation type="submission" date="2020-02" db="EMBL/GenBank/DDBJ databases">
        <authorList>
            <person name="Ferguson B K."/>
        </authorList>
    </citation>
    <scope>NUCLEOTIDE SEQUENCE [LARGE SCALE GENOMIC DNA]</scope>
</reference>
<feature type="non-terminal residue" evidence="1">
    <location>
        <position position="371"/>
    </location>
</feature>
<organism evidence="1 2">
    <name type="scientific">Nesidiocoris tenuis</name>
    <dbReference type="NCBI Taxonomy" id="355587"/>
    <lineage>
        <taxon>Eukaryota</taxon>
        <taxon>Metazoa</taxon>
        <taxon>Ecdysozoa</taxon>
        <taxon>Arthropoda</taxon>
        <taxon>Hexapoda</taxon>
        <taxon>Insecta</taxon>
        <taxon>Pterygota</taxon>
        <taxon>Neoptera</taxon>
        <taxon>Paraneoptera</taxon>
        <taxon>Hemiptera</taxon>
        <taxon>Heteroptera</taxon>
        <taxon>Panheteroptera</taxon>
        <taxon>Cimicomorpha</taxon>
        <taxon>Miridae</taxon>
        <taxon>Dicyphina</taxon>
        <taxon>Nesidiocoris</taxon>
    </lineage>
</organism>
<sequence length="371" mass="42324">VGANTNPHNVVYSPCPYQLVIVQPALWGRLHEIHSWATHFHGLLSRILETKKQTGTRMNVLRRRLGRRRSPGDGHFLVQFRLVGHFWNIIVPVHNVSHVEDLLCEEFANFFSTQLALCRENQYIAILRVSIALRCSCQVNVSTHGNSVPTLVLGCRVCGERSNVYASSWSKPQLSGTPAPKSDQRFDTKWLDKISAKNFVQHLRIEPLIRFCEVGPRAASRVYRFVPSMAEVPRKKIEIVINYRRYYRFIIILDASRTVGKDCLALMLQSATGIVVQMSHYTYFEILIYSSTDRKGVHQVTTIGSRKLRKRPNISRDGIRAIYCCAQTGCILAFSTVTRSLQILSVSLEEAGRRERMRAIFTFTLSQQSTE</sequence>